<dbReference type="EMBL" id="PQIB02000007">
    <property type="protein sequence ID" value="RLN09059.1"/>
    <property type="molecule type" value="Genomic_DNA"/>
</dbReference>
<reference evidence="4" key="1">
    <citation type="journal article" date="2019" name="Nat. Commun.">
        <title>The genome of broomcorn millet.</title>
        <authorList>
            <person name="Zou C."/>
            <person name="Miki D."/>
            <person name="Li D."/>
            <person name="Tang Q."/>
            <person name="Xiao L."/>
            <person name="Rajput S."/>
            <person name="Deng P."/>
            <person name="Jia W."/>
            <person name="Huang R."/>
            <person name="Zhang M."/>
            <person name="Sun Y."/>
            <person name="Hu J."/>
            <person name="Fu X."/>
            <person name="Schnable P.S."/>
            <person name="Li F."/>
            <person name="Zhang H."/>
            <person name="Feng B."/>
            <person name="Zhu X."/>
            <person name="Liu R."/>
            <person name="Schnable J.C."/>
            <person name="Zhu J.-K."/>
            <person name="Zhang H."/>
        </authorList>
    </citation>
    <scope>NUCLEOTIDE SEQUENCE [LARGE SCALE GENOMIC DNA]</scope>
</reference>
<comment type="caution">
    <text evidence="3">The sequence shown here is derived from an EMBL/GenBank/DDBJ whole genome shotgun (WGS) entry which is preliminary data.</text>
</comment>
<protein>
    <recommendedName>
        <fullName evidence="2">DUF1409 domain-containing protein</fullName>
    </recommendedName>
</protein>
<organism evidence="3 4">
    <name type="scientific">Panicum miliaceum</name>
    <name type="common">Proso millet</name>
    <name type="synonym">Broomcorn millet</name>
    <dbReference type="NCBI Taxonomy" id="4540"/>
    <lineage>
        <taxon>Eukaryota</taxon>
        <taxon>Viridiplantae</taxon>
        <taxon>Streptophyta</taxon>
        <taxon>Embryophyta</taxon>
        <taxon>Tracheophyta</taxon>
        <taxon>Spermatophyta</taxon>
        <taxon>Magnoliopsida</taxon>
        <taxon>Liliopsida</taxon>
        <taxon>Poales</taxon>
        <taxon>Poaceae</taxon>
        <taxon>PACMAD clade</taxon>
        <taxon>Panicoideae</taxon>
        <taxon>Panicodae</taxon>
        <taxon>Paniceae</taxon>
        <taxon>Panicinae</taxon>
        <taxon>Panicum</taxon>
        <taxon>Panicum sect. Panicum</taxon>
    </lineage>
</organism>
<evidence type="ECO:0000256" key="1">
    <source>
        <dbReference type="SAM" id="Coils"/>
    </source>
</evidence>
<dbReference type="Pfam" id="PF07197">
    <property type="entry name" value="DUF1409"/>
    <property type="match status" value="1"/>
</dbReference>
<evidence type="ECO:0000313" key="4">
    <source>
        <dbReference type="Proteomes" id="UP000275267"/>
    </source>
</evidence>
<evidence type="ECO:0000259" key="2">
    <source>
        <dbReference type="Pfam" id="PF07197"/>
    </source>
</evidence>
<gene>
    <name evidence="3" type="ORF">C2845_PM11G16170</name>
</gene>
<evidence type="ECO:0000313" key="3">
    <source>
        <dbReference type="EMBL" id="RLN09059.1"/>
    </source>
</evidence>
<dbReference type="OrthoDB" id="695258at2759"/>
<dbReference type="Proteomes" id="UP000275267">
    <property type="component" value="Unassembled WGS sequence"/>
</dbReference>
<feature type="domain" description="DUF1409" evidence="2">
    <location>
        <begin position="5"/>
        <end position="51"/>
    </location>
</feature>
<keyword evidence="1" id="KW-0175">Coiled coil</keyword>
<accession>A0A3L6RTI1</accession>
<dbReference type="InterPro" id="IPR010811">
    <property type="entry name" value="DUF1409"/>
</dbReference>
<sequence length="189" mass="21627">MRVLLQNDIGRLVEDASPIRRLFSDIKGQIPEETTESLEPAAYIEYMQTPVSRALRHMADRAQLAKTREEADSYKHRAQEVHQRINLLKSCRPDIVGTIDRLKRRRAELAKEMEQITKDIAAEEKKLQELPSVITGLNKERQNLACEVIRLRRHISEVPGSADDDQRVLDSAHQIRERAIAAIDAFLGL</sequence>
<name>A0A3L6RTI1_PANMI</name>
<dbReference type="Gene3D" id="1.10.287.2610">
    <property type="match status" value="1"/>
</dbReference>
<keyword evidence="4" id="KW-1185">Reference proteome</keyword>
<dbReference type="AlphaFoldDB" id="A0A3L6RTI1"/>
<proteinExistence type="predicted"/>
<feature type="coiled-coil region" evidence="1">
    <location>
        <begin position="64"/>
        <end position="126"/>
    </location>
</feature>